<comment type="caution">
    <text evidence="1">The sequence shown here is derived from an EMBL/GenBank/DDBJ whole genome shotgun (WGS) entry which is preliminary data.</text>
</comment>
<keyword evidence="2" id="KW-1185">Reference proteome</keyword>
<name>A0A8J3M425_9RHOB</name>
<sequence length="169" mass="18631">MIRAQPFDDLNGMAVLSRLDPSDLVEASLVRGASVSHLALFAEWRSMVPVSVLNLVLHDHSRAGQPFAVLALVNTGQAGVASAALLARSHRVHRRALAHAALQIRDDMPKFCAERGIHRIEARSWRDHPTAARFLRACGFRHETDMPGFGADGAVTFSQFAWTHHQPKE</sequence>
<evidence type="ECO:0000313" key="2">
    <source>
        <dbReference type="Proteomes" id="UP000626220"/>
    </source>
</evidence>
<reference evidence="1" key="1">
    <citation type="journal article" date="2014" name="Int. J. Syst. Evol. Microbiol.">
        <title>Complete genome sequence of Corynebacterium casei LMG S-19264T (=DSM 44701T), isolated from a smear-ripened cheese.</title>
        <authorList>
            <consortium name="US DOE Joint Genome Institute (JGI-PGF)"/>
            <person name="Walter F."/>
            <person name="Albersmeier A."/>
            <person name="Kalinowski J."/>
            <person name="Ruckert C."/>
        </authorList>
    </citation>
    <scope>NUCLEOTIDE SEQUENCE</scope>
    <source>
        <strain evidence="1">KCTC 42650</strain>
    </source>
</reference>
<dbReference type="Proteomes" id="UP000626220">
    <property type="component" value="Unassembled WGS sequence"/>
</dbReference>
<gene>
    <name evidence="1" type="ORF">GCM10017056_00810</name>
</gene>
<reference evidence="1" key="2">
    <citation type="submission" date="2020-09" db="EMBL/GenBank/DDBJ databases">
        <authorList>
            <person name="Sun Q."/>
            <person name="Kim S."/>
        </authorList>
    </citation>
    <scope>NUCLEOTIDE SEQUENCE</scope>
    <source>
        <strain evidence="1">KCTC 42650</strain>
    </source>
</reference>
<organism evidence="1 2">
    <name type="scientific">Seohaeicola zhoushanensis</name>
    <dbReference type="NCBI Taxonomy" id="1569283"/>
    <lineage>
        <taxon>Bacteria</taxon>
        <taxon>Pseudomonadati</taxon>
        <taxon>Pseudomonadota</taxon>
        <taxon>Alphaproteobacteria</taxon>
        <taxon>Rhodobacterales</taxon>
        <taxon>Roseobacteraceae</taxon>
        <taxon>Seohaeicola</taxon>
    </lineage>
</organism>
<accession>A0A8J3M425</accession>
<dbReference type="InterPro" id="IPR016181">
    <property type="entry name" value="Acyl_CoA_acyltransferase"/>
</dbReference>
<evidence type="ECO:0000313" key="1">
    <source>
        <dbReference type="EMBL" id="GHF33235.1"/>
    </source>
</evidence>
<dbReference type="Gene3D" id="3.40.630.30">
    <property type="match status" value="1"/>
</dbReference>
<dbReference type="AlphaFoldDB" id="A0A8J3M425"/>
<dbReference type="RefSeq" id="WP_189678051.1">
    <property type="nucleotide sequence ID" value="NZ_BNCJ01000001.1"/>
</dbReference>
<dbReference type="EMBL" id="BNCJ01000001">
    <property type="protein sequence ID" value="GHF33235.1"/>
    <property type="molecule type" value="Genomic_DNA"/>
</dbReference>
<protein>
    <submittedName>
        <fullName evidence="1">Uncharacterized protein</fullName>
    </submittedName>
</protein>
<proteinExistence type="predicted"/>
<dbReference type="SUPFAM" id="SSF55729">
    <property type="entry name" value="Acyl-CoA N-acyltransferases (Nat)"/>
    <property type="match status" value="1"/>
</dbReference>